<comment type="caution">
    <text evidence="2">The sequence shown here is derived from an EMBL/GenBank/DDBJ whole genome shotgun (WGS) entry which is preliminary data.</text>
</comment>
<sequence>MMINRLIRVIAGTFVLISVILALKVNINWLWFTAFVGVNLLQSGITKWCLMETILEKVFKVKN</sequence>
<dbReference type="InterPro" id="IPR021309">
    <property type="entry name" value="YgaP-like_TM"/>
</dbReference>
<gene>
    <name evidence="2" type="ORF">E1J38_007035</name>
</gene>
<evidence type="ECO:0000313" key="3">
    <source>
        <dbReference type="Proteomes" id="UP000295814"/>
    </source>
</evidence>
<dbReference type="Pfam" id="PF11127">
    <property type="entry name" value="YgaP-like_TM"/>
    <property type="match status" value="1"/>
</dbReference>
<dbReference type="Proteomes" id="UP000295814">
    <property type="component" value="Unassembled WGS sequence"/>
</dbReference>
<reference evidence="2 3" key="2">
    <citation type="submission" date="2019-07" db="EMBL/GenBank/DDBJ databases">
        <title>Seonamhaeicola sp. W255 draft genome.</title>
        <authorList>
            <person name="Zhang X.-Y."/>
            <person name="Zhang R."/>
            <person name="Zhong Y.-L."/>
            <person name="Du Z.-J."/>
        </authorList>
    </citation>
    <scope>NUCLEOTIDE SEQUENCE [LARGE SCALE GENOMIC DNA]</scope>
    <source>
        <strain evidence="2 3">W255</strain>
    </source>
</reference>
<dbReference type="AlphaFoldDB" id="A0A562YFN8"/>
<accession>A0A562YFN8</accession>
<name>A0A562YFN8_9FLAO</name>
<protein>
    <submittedName>
        <fullName evidence="2">DUF2892 domain-containing protein</fullName>
    </submittedName>
</protein>
<feature type="domain" description="Inner membrane protein YgaP-like transmembrane" evidence="1">
    <location>
        <begin position="3"/>
        <end position="56"/>
    </location>
</feature>
<proteinExistence type="predicted"/>
<dbReference type="EMBL" id="SMZJ02000004">
    <property type="protein sequence ID" value="TWO33104.1"/>
    <property type="molecule type" value="Genomic_DNA"/>
</dbReference>
<organism evidence="2 3">
    <name type="scientific">Seonamhaeicola sediminis</name>
    <dbReference type="NCBI Taxonomy" id="2528206"/>
    <lineage>
        <taxon>Bacteria</taxon>
        <taxon>Pseudomonadati</taxon>
        <taxon>Bacteroidota</taxon>
        <taxon>Flavobacteriia</taxon>
        <taxon>Flavobacteriales</taxon>
        <taxon>Flavobacteriaceae</taxon>
    </lineage>
</organism>
<reference evidence="2 3" key="1">
    <citation type="submission" date="2019-03" db="EMBL/GenBank/DDBJ databases">
        <authorList>
            <person name="Zhong Y.L."/>
        </authorList>
    </citation>
    <scope>NUCLEOTIDE SEQUENCE [LARGE SCALE GENOMIC DNA]</scope>
    <source>
        <strain evidence="2 3">W255</strain>
    </source>
</reference>
<dbReference type="Gene3D" id="6.10.140.1340">
    <property type="match status" value="1"/>
</dbReference>
<evidence type="ECO:0000313" key="2">
    <source>
        <dbReference type="EMBL" id="TWO33104.1"/>
    </source>
</evidence>
<keyword evidence="3" id="KW-1185">Reference proteome</keyword>
<dbReference type="OrthoDB" id="9799383at2"/>
<evidence type="ECO:0000259" key="1">
    <source>
        <dbReference type="Pfam" id="PF11127"/>
    </source>
</evidence>